<gene>
    <name evidence="1" type="ORF">NLG97_g5475</name>
</gene>
<keyword evidence="2" id="KW-1185">Reference proteome</keyword>
<sequence length="648" mass="73892">MSRKSSIPLAFQELPAAKSKILQLREVAMMMLMDSITDKPNWQDKVFDEAIVEKWRKEAAEQPEESLYKRIIEGKEERERDPDDGSYIRRPPPRLVQPSKIITTKAFEYCIQELRNKAKYFRETGIVQTLDSTSYCVVKSDTLFDGELRSQLGKAFDILRADQAASVDWHPNSNDMVQDLVHPSMYPFIYGKTPFMNQELVGLQNATGMIGRGTPVAGPVDEEGNKRGYGVGSSAISPGLWSEKFQWLPSNVSFQDDKMVKISSYVNNLHPVKYQGIYQTIEKAIQTAIPLWDQCLLECDNGGGLTPARCNWRFTGIDEADDNDNTLWSDFDLEYYLTADIPLSKGDEHDLQRYFPGPDYFFQAVEAYEERKTGKPYETTRSQDELARDPKALLPEKRAYYKWLAAREPVLPEPRRFAEIDYALEESIRDVYAQDGLQIIVKMASIELTPEKPEFPAGGWHLEGMMNEKIVATALFYIDSENIKDSHIAFRAQTDSYLGDDIQTGQNAYNWLERVHGTCFGEDRAQCWQPYGDVKTPQGRVLAFPNTLQHRVSPFKLQDPTKPGHRRFLALWLVDPHVRVISTANVPPQQKEWWAAENGGGAAAEPPAGLMTREEACEERLALMEERGLGQRALEDHWNSAQYAFCEH</sequence>
<accession>A0ACC1QU36</accession>
<proteinExistence type="predicted"/>
<reference evidence="1" key="1">
    <citation type="submission" date="2022-07" db="EMBL/GenBank/DDBJ databases">
        <title>Genome Sequence of Lecanicillium saksenae.</title>
        <authorList>
            <person name="Buettner E."/>
        </authorList>
    </citation>
    <scope>NUCLEOTIDE SEQUENCE</scope>
    <source>
        <strain evidence="1">VT-O1</strain>
    </source>
</reference>
<organism evidence="1 2">
    <name type="scientific">Lecanicillium saksenae</name>
    <dbReference type="NCBI Taxonomy" id="468837"/>
    <lineage>
        <taxon>Eukaryota</taxon>
        <taxon>Fungi</taxon>
        <taxon>Dikarya</taxon>
        <taxon>Ascomycota</taxon>
        <taxon>Pezizomycotina</taxon>
        <taxon>Sordariomycetes</taxon>
        <taxon>Hypocreomycetidae</taxon>
        <taxon>Hypocreales</taxon>
        <taxon>Cordycipitaceae</taxon>
        <taxon>Lecanicillium</taxon>
    </lineage>
</organism>
<name>A0ACC1QU36_9HYPO</name>
<dbReference type="Proteomes" id="UP001148737">
    <property type="component" value="Unassembled WGS sequence"/>
</dbReference>
<protein>
    <submittedName>
        <fullName evidence="1">Uncharacterized protein</fullName>
    </submittedName>
</protein>
<evidence type="ECO:0000313" key="1">
    <source>
        <dbReference type="EMBL" id="KAJ3492066.1"/>
    </source>
</evidence>
<comment type="caution">
    <text evidence="1">The sequence shown here is derived from an EMBL/GenBank/DDBJ whole genome shotgun (WGS) entry which is preliminary data.</text>
</comment>
<dbReference type="EMBL" id="JANAKD010000618">
    <property type="protein sequence ID" value="KAJ3492066.1"/>
    <property type="molecule type" value="Genomic_DNA"/>
</dbReference>
<evidence type="ECO:0000313" key="2">
    <source>
        <dbReference type="Proteomes" id="UP001148737"/>
    </source>
</evidence>